<dbReference type="EMBL" id="AP017624">
    <property type="protein sequence ID" value="BAV40784.1"/>
    <property type="molecule type" value="Genomic_DNA"/>
</dbReference>
<dbReference type="Proteomes" id="UP000218067">
    <property type="component" value="Chromosome"/>
</dbReference>
<accession>A0A1B4Y170</accession>
<evidence type="ECO:0000256" key="1">
    <source>
        <dbReference type="SAM" id="MobiDB-lite"/>
    </source>
</evidence>
<reference evidence="2 3" key="1">
    <citation type="submission" date="2016-08" db="EMBL/GenBank/DDBJ databases">
        <title>Complete genome sequence of Mycobacterium shinshuense, a subspecies of M. ulcerans.</title>
        <authorList>
            <person name="Yoshida M."/>
            <person name="Ogura Y."/>
            <person name="Hayashi T."/>
            <person name="Hoshino Y."/>
        </authorList>
    </citation>
    <scope>NUCLEOTIDE SEQUENCE [LARGE SCALE GENOMIC DNA]</scope>
    <source>
        <strain evidence="3">ATCC 33728</strain>
    </source>
</reference>
<name>A0A1B4Y170_MYCUL</name>
<sequence>MAKALHSQATRVPRGVGSEGRVAPPFPNRGQSVRRLPAELPTDLGHGHGHGLERDEPVRTVFEALVQPAACGDAGVCCASAGP</sequence>
<protein>
    <submittedName>
        <fullName evidence="2">Uncharacterized protein</fullName>
    </submittedName>
</protein>
<organism evidence="2 3">
    <name type="scientific">Mycobacterium ulcerans subsp. shinshuense</name>
    <dbReference type="NCBI Taxonomy" id="1124626"/>
    <lineage>
        <taxon>Bacteria</taxon>
        <taxon>Bacillati</taxon>
        <taxon>Actinomycetota</taxon>
        <taxon>Actinomycetes</taxon>
        <taxon>Mycobacteriales</taxon>
        <taxon>Mycobacteriaceae</taxon>
        <taxon>Mycobacterium</taxon>
        <taxon>Mycobacterium ulcerans group</taxon>
    </lineage>
</organism>
<evidence type="ECO:0000313" key="3">
    <source>
        <dbReference type="Proteomes" id="UP000218067"/>
    </source>
</evidence>
<feature type="region of interest" description="Disordered" evidence="1">
    <location>
        <begin position="1"/>
        <end position="53"/>
    </location>
</feature>
<dbReference type="AlphaFoldDB" id="A0A1B4Y170"/>
<gene>
    <name evidence="2" type="ORF">SHTP_1537</name>
</gene>
<proteinExistence type="predicted"/>
<evidence type="ECO:0000313" key="2">
    <source>
        <dbReference type="EMBL" id="BAV40784.1"/>
    </source>
</evidence>